<comment type="function">
    <text evidence="12">Involved in the system for phosphate transport across the cytoplasmic membrane.</text>
</comment>
<keyword evidence="11 12" id="KW-0449">Lipoprotein</keyword>
<keyword evidence="8 12" id="KW-0732">Signal</keyword>
<dbReference type="InterPro" id="IPR011862">
    <property type="entry name" value="Phos-bd"/>
</dbReference>
<evidence type="ECO:0000256" key="2">
    <source>
        <dbReference type="ARBA" id="ARBA00004193"/>
    </source>
</evidence>
<keyword evidence="10 12" id="KW-0564">Palmitate</keyword>
<protein>
    <recommendedName>
        <fullName evidence="12">Phosphate-binding protein</fullName>
    </recommendedName>
</protein>
<evidence type="ECO:0000256" key="7">
    <source>
        <dbReference type="ARBA" id="ARBA00022592"/>
    </source>
</evidence>
<dbReference type="SUPFAM" id="SSF53850">
    <property type="entry name" value="Periplasmic binding protein-like II"/>
    <property type="match status" value="1"/>
</dbReference>
<evidence type="ECO:0000256" key="5">
    <source>
        <dbReference type="ARBA" id="ARBA00022448"/>
    </source>
</evidence>
<keyword evidence="15" id="KW-1185">Reference proteome</keyword>
<dbReference type="GO" id="GO:0006817">
    <property type="term" value="P:phosphate ion transport"/>
    <property type="evidence" value="ECO:0007669"/>
    <property type="project" value="UniProtKB-UniRule"/>
</dbReference>
<keyword evidence="7 12" id="KW-0592">Phosphate transport</keyword>
<name>A0A9X2FHR9_9LACO</name>
<proteinExistence type="inferred from homology"/>
<evidence type="ECO:0000256" key="8">
    <source>
        <dbReference type="ARBA" id="ARBA00022729"/>
    </source>
</evidence>
<dbReference type="RefSeq" id="WP_253359371.1">
    <property type="nucleotide sequence ID" value="NZ_JAIULA010000004.1"/>
</dbReference>
<dbReference type="PANTHER" id="PTHR30570:SF4">
    <property type="entry name" value="PHOSPHATE-BINDING PROTEIN PSTS 1"/>
    <property type="match status" value="1"/>
</dbReference>
<sequence>MKKKIRTILLTLSAVLFLSACSSTNKNKQITIVGSTALQPIVEVAAEEYQTTNAKISITVQGGGSGTGLSQVQTGAVTIGNSDIFANQQSGIKAKKLVDHKVAVVGIGPIVNKKTGVKNLSLKQLQGIFTGKYTNWKQLGGKNQEIIVINRAQGSGTRATFEQHVLQGKNAINTQEQDSSGTVEKMVASTPGAISYVAFSYFKKDVTALKVDNIKPTDKNVTTNTWKIWAYEHMYTKGKPDKQTQKFLDYMLSATVQNKLIKKLGYISIHDMKVTTTKEKAE</sequence>
<evidence type="ECO:0000256" key="9">
    <source>
        <dbReference type="ARBA" id="ARBA00023136"/>
    </source>
</evidence>
<dbReference type="EMBL" id="JAIULA010000004">
    <property type="protein sequence ID" value="MCP0886312.1"/>
    <property type="molecule type" value="Genomic_DNA"/>
</dbReference>
<evidence type="ECO:0000256" key="6">
    <source>
        <dbReference type="ARBA" id="ARBA00022475"/>
    </source>
</evidence>
<dbReference type="InterPro" id="IPR050811">
    <property type="entry name" value="Phosphate_ABC_transporter"/>
</dbReference>
<evidence type="ECO:0000313" key="14">
    <source>
        <dbReference type="EMBL" id="MCP0886312.1"/>
    </source>
</evidence>
<gene>
    <name evidence="14" type="ORF">LB941_03040</name>
</gene>
<dbReference type="PROSITE" id="PS51257">
    <property type="entry name" value="PROKAR_LIPOPROTEIN"/>
    <property type="match status" value="1"/>
</dbReference>
<dbReference type="CDD" id="cd13653">
    <property type="entry name" value="PBP2_phosphate_like_1"/>
    <property type="match status" value="1"/>
</dbReference>
<dbReference type="PANTHER" id="PTHR30570">
    <property type="entry name" value="PERIPLASMIC PHOSPHATE BINDING COMPONENT OF PHOSPHATE ABC TRANSPORTER"/>
    <property type="match status" value="1"/>
</dbReference>
<comment type="function">
    <text evidence="1">Part of the ABC transporter complex PstSACB involved in phosphate import.</text>
</comment>
<evidence type="ECO:0000259" key="13">
    <source>
        <dbReference type="Pfam" id="PF12849"/>
    </source>
</evidence>
<comment type="similarity">
    <text evidence="3 12">Belongs to the PstS family.</text>
</comment>
<dbReference type="InterPro" id="IPR024370">
    <property type="entry name" value="PBP_domain"/>
</dbReference>
<accession>A0A9X2FHR9</accession>
<dbReference type="Gene3D" id="3.40.190.10">
    <property type="entry name" value="Periplasmic binding protein-like II"/>
    <property type="match status" value="2"/>
</dbReference>
<organism evidence="14 15">
    <name type="scientific">Ligilactobacillus ubinensis</name>
    <dbReference type="NCBI Taxonomy" id="2876789"/>
    <lineage>
        <taxon>Bacteria</taxon>
        <taxon>Bacillati</taxon>
        <taxon>Bacillota</taxon>
        <taxon>Bacilli</taxon>
        <taxon>Lactobacillales</taxon>
        <taxon>Lactobacillaceae</taxon>
        <taxon>Ligilactobacillus</taxon>
    </lineage>
</organism>
<dbReference type="Proteomes" id="UP001139006">
    <property type="component" value="Unassembled WGS sequence"/>
</dbReference>
<keyword evidence="9" id="KW-0472">Membrane</keyword>
<comment type="caution">
    <text evidence="14">The sequence shown here is derived from an EMBL/GenBank/DDBJ whole genome shotgun (WGS) entry which is preliminary data.</text>
</comment>
<dbReference type="GO" id="GO:0005886">
    <property type="term" value="C:plasma membrane"/>
    <property type="evidence" value="ECO:0007669"/>
    <property type="project" value="UniProtKB-SubCell"/>
</dbReference>
<feature type="signal peptide" evidence="12">
    <location>
        <begin position="1"/>
        <end position="22"/>
    </location>
</feature>
<dbReference type="Pfam" id="PF12849">
    <property type="entry name" value="PBP_like_2"/>
    <property type="match status" value="1"/>
</dbReference>
<evidence type="ECO:0000313" key="15">
    <source>
        <dbReference type="Proteomes" id="UP001139006"/>
    </source>
</evidence>
<reference evidence="14 15" key="1">
    <citation type="journal article" date="2023" name="Int. J. Syst. Evol. Microbiol.">
        <title>Ligilactobacillus ubinensis sp. nov., a novel species isolated from the wild ferment of a durian fruit (Durio zibethinus).</title>
        <authorList>
            <person name="Heng Y.C."/>
            <person name="Menon N."/>
            <person name="Chen B."/>
            <person name="Loo B.Z.L."/>
            <person name="Wong G.W.J."/>
            <person name="Lim A.C.H."/>
            <person name="Silvaraju S."/>
            <person name="Kittelmann S."/>
        </authorList>
    </citation>
    <scope>NUCLEOTIDE SEQUENCE [LARGE SCALE GENOMIC DNA]</scope>
    <source>
        <strain evidence="14 15">WILCCON 0076</strain>
    </source>
</reference>
<dbReference type="AlphaFoldDB" id="A0A9X2FHR9"/>
<keyword evidence="5 12" id="KW-0813">Transport</keyword>
<evidence type="ECO:0000256" key="3">
    <source>
        <dbReference type="ARBA" id="ARBA00008725"/>
    </source>
</evidence>
<feature type="chain" id="PRO_5041020927" description="Phosphate-binding protein" evidence="12">
    <location>
        <begin position="23"/>
        <end position="282"/>
    </location>
</feature>
<keyword evidence="6 12" id="KW-1003">Cell membrane</keyword>
<feature type="domain" description="PBP" evidence="13">
    <location>
        <begin position="26"/>
        <end position="254"/>
    </location>
</feature>
<evidence type="ECO:0000256" key="11">
    <source>
        <dbReference type="ARBA" id="ARBA00023288"/>
    </source>
</evidence>
<evidence type="ECO:0000256" key="1">
    <source>
        <dbReference type="ARBA" id="ARBA00002841"/>
    </source>
</evidence>
<comment type="subcellular location">
    <subcellularLocation>
        <location evidence="2 12">Cell membrane</location>
        <topology evidence="2 12">Lipid-anchor</topology>
    </subcellularLocation>
</comment>
<dbReference type="GO" id="GO:0042301">
    <property type="term" value="F:phosphate ion binding"/>
    <property type="evidence" value="ECO:0007669"/>
    <property type="project" value="UniProtKB-UniRule"/>
</dbReference>
<comment type="subunit">
    <text evidence="4 12">The complex is composed of two ATP-binding proteins (PstB), two transmembrane proteins (PstC and PstA) and a solute-binding protein (PstS).</text>
</comment>
<evidence type="ECO:0000256" key="4">
    <source>
        <dbReference type="ARBA" id="ARBA00011529"/>
    </source>
</evidence>
<dbReference type="NCBIfam" id="TIGR02136">
    <property type="entry name" value="ptsS_2"/>
    <property type="match status" value="1"/>
</dbReference>
<evidence type="ECO:0000256" key="12">
    <source>
        <dbReference type="RuleBase" id="RU367119"/>
    </source>
</evidence>
<evidence type="ECO:0000256" key="10">
    <source>
        <dbReference type="ARBA" id="ARBA00023139"/>
    </source>
</evidence>